<accession>A0ABT9P412</accession>
<organism evidence="3 4">
    <name type="scientific">Kineosporia succinea</name>
    <dbReference type="NCBI Taxonomy" id="84632"/>
    <lineage>
        <taxon>Bacteria</taxon>
        <taxon>Bacillati</taxon>
        <taxon>Actinomycetota</taxon>
        <taxon>Actinomycetes</taxon>
        <taxon>Kineosporiales</taxon>
        <taxon>Kineosporiaceae</taxon>
        <taxon>Kineosporia</taxon>
    </lineage>
</organism>
<name>A0ABT9P412_9ACTN</name>
<proteinExistence type="predicted"/>
<evidence type="ECO:0000313" key="3">
    <source>
        <dbReference type="EMBL" id="MDP9827436.1"/>
    </source>
</evidence>
<comment type="caution">
    <text evidence="3">The sequence shown here is derived from an EMBL/GenBank/DDBJ whole genome shotgun (WGS) entry which is preliminary data.</text>
</comment>
<feature type="transmembrane region" description="Helical" evidence="2">
    <location>
        <begin position="12"/>
        <end position="36"/>
    </location>
</feature>
<gene>
    <name evidence="3" type="ORF">J2S57_003185</name>
</gene>
<evidence type="ECO:0000256" key="1">
    <source>
        <dbReference type="SAM" id="MobiDB-lite"/>
    </source>
</evidence>
<dbReference type="Proteomes" id="UP001235712">
    <property type="component" value="Unassembled WGS sequence"/>
</dbReference>
<feature type="transmembrane region" description="Helical" evidence="2">
    <location>
        <begin position="67"/>
        <end position="86"/>
    </location>
</feature>
<keyword evidence="2" id="KW-0472">Membrane</keyword>
<sequence>MLLLIRRRVDPELVLVAVVALWIGMFLLVDAAPVAWVGGHELARQLVLGIATWAMLAHLLRRESVLVRWQTMLVVLFASIVEYTFSPLLEAYTYRIGTVPMFVPPGHGLVYLAALALGRSGLVRRHARLWSVGTVVAGGAWALHGLFLAERPDVLGAFWFLCLLGFMIWGRARLLYVGAFVVVTYLELLGTALHTWSWAPYDPVLGVISQGNPPSGAAGGYGWFDLYATLLAPRLQSLFSSSRVSAWRRPLVATALPPNGPSLPSSEVNVPPASTTIGTSAAMSYNASSGSQARSTAPSASSMYDQKSP</sequence>
<evidence type="ECO:0000313" key="4">
    <source>
        <dbReference type="Proteomes" id="UP001235712"/>
    </source>
</evidence>
<feature type="transmembrane region" description="Helical" evidence="2">
    <location>
        <begin position="129"/>
        <end position="148"/>
    </location>
</feature>
<feature type="transmembrane region" description="Helical" evidence="2">
    <location>
        <begin position="92"/>
        <end position="117"/>
    </location>
</feature>
<feature type="transmembrane region" description="Helical" evidence="2">
    <location>
        <begin position="42"/>
        <end position="60"/>
    </location>
</feature>
<keyword evidence="2" id="KW-0812">Transmembrane</keyword>
<keyword evidence="4" id="KW-1185">Reference proteome</keyword>
<evidence type="ECO:0000256" key="2">
    <source>
        <dbReference type="SAM" id="Phobius"/>
    </source>
</evidence>
<feature type="transmembrane region" description="Helical" evidence="2">
    <location>
        <begin position="177"/>
        <end position="199"/>
    </location>
</feature>
<keyword evidence="2" id="KW-1133">Transmembrane helix</keyword>
<reference evidence="3 4" key="1">
    <citation type="submission" date="2023-07" db="EMBL/GenBank/DDBJ databases">
        <title>Sequencing the genomes of 1000 actinobacteria strains.</title>
        <authorList>
            <person name="Klenk H.-P."/>
        </authorList>
    </citation>
    <scope>NUCLEOTIDE SEQUENCE [LARGE SCALE GENOMIC DNA]</scope>
    <source>
        <strain evidence="3 4">DSM 44388</strain>
    </source>
</reference>
<feature type="region of interest" description="Disordered" evidence="1">
    <location>
        <begin position="285"/>
        <end position="309"/>
    </location>
</feature>
<dbReference type="EMBL" id="JAUSQZ010000001">
    <property type="protein sequence ID" value="MDP9827436.1"/>
    <property type="molecule type" value="Genomic_DNA"/>
</dbReference>
<protein>
    <submittedName>
        <fullName evidence="3">FtsH-binding integral membrane protein</fullName>
    </submittedName>
</protein>
<feature type="transmembrane region" description="Helical" evidence="2">
    <location>
        <begin position="154"/>
        <end position="170"/>
    </location>
</feature>